<dbReference type="Pfam" id="PF00144">
    <property type="entry name" value="Beta-lactamase"/>
    <property type="match status" value="1"/>
</dbReference>
<dbReference type="PANTHER" id="PTHR43283">
    <property type="entry name" value="BETA-LACTAMASE-RELATED"/>
    <property type="match status" value="1"/>
</dbReference>
<dbReference type="PANTHER" id="PTHR43283:SF3">
    <property type="entry name" value="BETA-LACTAMASE FAMILY PROTEIN (AFU_ORTHOLOGUE AFUA_5G07500)"/>
    <property type="match status" value="1"/>
</dbReference>
<dbReference type="Gene3D" id="3.40.710.10">
    <property type="entry name" value="DD-peptidase/beta-lactamase superfamily"/>
    <property type="match status" value="1"/>
</dbReference>
<dbReference type="AlphaFoldDB" id="A0A5J4L092"/>
<dbReference type="InterPro" id="IPR050789">
    <property type="entry name" value="Diverse_Enzym_Activities"/>
</dbReference>
<evidence type="ECO:0000313" key="3">
    <source>
        <dbReference type="Proteomes" id="UP000326912"/>
    </source>
</evidence>
<evidence type="ECO:0000259" key="1">
    <source>
        <dbReference type="Pfam" id="PF00144"/>
    </source>
</evidence>
<protein>
    <recommendedName>
        <fullName evidence="1">Beta-lactamase-related domain-containing protein</fullName>
    </recommendedName>
</protein>
<gene>
    <name evidence="2" type="ORF">KDW_63430</name>
</gene>
<name>A0A5J4L092_9CHLR</name>
<dbReference type="InterPro" id="IPR001466">
    <property type="entry name" value="Beta-lactam-related"/>
</dbReference>
<accession>A0A5J4L092</accession>
<dbReference type="EMBL" id="BKZW01000006">
    <property type="protein sequence ID" value="GER92181.1"/>
    <property type="molecule type" value="Genomic_DNA"/>
</dbReference>
<organism evidence="2 3">
    <name type="scientific">Dictyobacter vulcani</name>
    <dbReference type="NCBI Taxonomy" id="2607529"/>
    <lineage>
        <taxon>Bacteria</taxon>
        <taxon>Bacillati</taxon>
        <taxon>Chloroflexota</taxon>
        <taxon>Ktedonobacteria</taxon>
        <taxon>Ktedonobacterales</taxon>
        <taxon>Dictyobacteraceae</taxon>
        <taxon>Dictyobacter</taxon>
    </lineage>
</organism>
<keyword evidence="3" id="KW-1185">Reference proteome</keyword>
<comment type="caution">
    <text evidence="2">The sequence shown here is derived from an EMBL/GenBank/DDBJ whole genome shotgun (WGS) entry which is preliminary data.</text>
</comment>
<feature type="domain" description="Beta-lactamase-related" evidence="1">
    <location>
        <begin position="21"/>
        <end position="391"/>
    </location>
</feature>
<evidence type="ECO:0000313" key="2">
    <source>
        <dbReference type="EMBL" id="GER92181.1"/>
    </source>
</evidence>
<dbReference type="Proteomes" id="UP000326912">
    <property type="component" value="Unassembled WGS sequence"/>
</dbReference>
<dbReference type="RefSeq" id="WP_151759733.1">
    <property type="nucleotide sequence ID" value="NZ_BKZW01000006.1"/>
</dbReference>
<proteinExistence type="predicted"/>
<dbReference type="SUPFAM" id="SSF56601">
    <property type="entry name" value="beta-lactamase/transpeptidase-like"/>
    <property type="match status" value="1"/>
</dbReference>
<sequence length="416" mass="46201">MNKMDTIERGGFSQERLGRLSKVLQGFVERGELAGIVALIHRHGEEAHIETAGWQDKEAEIPMKRDTIFRIASMTKPIVAAAALTLVEEGKIRLYDPLDAWLPELAKQMVMRDPGGSPDDVYPSPRSITLHDLLTYCIGIGWGNSSLRPRIFALTAGPVADALQIPNLEHLGYDEWLARIGEFPLVYEPGERWMYQVSSEILGILISRIAGKSLETFLFECLFNPLGMVDTSFSVAPEKRNRLATLYAPGPDGGLTVRDHASSTNWAEPPIFQSAASGLVSTIDDFQRFGRMLLNQGELDGVRILSRKTVEAMTTDYLTPEQHTHPFGNFDRCDADRSNMWTNWGFGYGVAVRNRRIGLGPGVGSFFWPGAFGTTWIADPQEQLVATLLPQFVGVNPFYTQVGEDFLAMTYQAIAD</sequence>
<reference evidence="2 3" key="1">
    <citation type="submission" date="2019-10" db="EMBL/GenBank/DDBJ databases">
        <title>Dictyobacter vulcani sp. nov., within the class Ktedonobacteria, isolated from soil of volcanic Mt. Zao.</title>
        <authorList>
            <person name="Zheng Y."/>
            <person name="Wang C.M."/>
            <person name="Sakai Y."/>
            <person name="Abe K."/>
            <person name="Yokota A."/>
            <person name="Yabe S."/>
        </authorList>
    </citation>
    <scope>NUCLEOTIDE SEQUENCE [LARGE SCALE GENOMIC DNA]</scope>
    <source>
        <strain evidence="2 3">W12</strain>
    </source>
</reference>
<dbReference type="InterPro" id="IPR012338">
    <property type="entry name" value="Beta-lactam/transpept-like"/>
</dbReference>